<feature type="region of interest" description="Disordered" evidence="2">
    <location>
        <begin position="1324"/>
        <end position="1507"/>
    </location>
</feature>
<feature type="region of interest" description="Disordered" evidence="2">
    <location>
        <begin position="1923"/>
        <end position="1944"/>
    </location>
</feature>
<evidence type="ECO:0000313" key="6">
    <source>
        <dbReference type="Proteomes" id="UP000748531"/>
    </source>
</evidence>
<keyword evidence="1" id="KW-0344">Guanine-nucleotide releasing factor</keyword>
<feature type="compositionally biased region" description="Polar residues" evidence="2">
    <location>
        <begin position="342"/>
        <end position="353"/>
    </location>
</feature>
<dbReference type="InterPro" id="IPR001194">
    <property type="entry name" value="cDENN_dom"/>
</dbReference>
<feature type="compositionally biased region" description="Polar residues" evidence="2">
    <location>
        <begin position="1344"/>
        <end position="1357"/>
    </location>
</feature>
<protein>
    <submittedName>
        <fullName evidence="5">Uncharacterized protein</fullName>
    </submittedName>
</protein>
<dbReference type="Gene3D" id="3.30.450.200">
    <property type="match status" value="1"/>
</dbReference>
<dbReference type="Pfam" id="PF03456">
    <property type="entry name" value="uDENN"/>
    <property type="match status" value="1"/>
</dbReference>
<dbReference type="GO" id="GO:0032483">
    <property type="term" value="P:regulation of Rab protein signal transduction"/>
    <property type="evidence" value="ECO:0007669"/>
    <property type="project" value="TreeGrafter"/>
</dbReference>
<dbReference type="InterPro" id="IPR037516">
    <property type="entry name" value="Tripartite_DENN"/>
</dbReference>
<feature type="region of interest" description="Disordered" evidence="2">
    <location>
        <begin position="1800"/>
        <end position="1836"/>
    </location>
</feature>
<feature type="compositionally biased region" description="Low complexity" evidence="2">
    <location>
        <begin position="2078"/>
        <end position="2087"/>
    </location>
</feature>
<dbReference type="InterPro" id="IPR051696">
    <property type="entry name" value="DENN_Domain_GEFs"/>
</dbReference>
<feature type="region of interest" description="Disordered" evidence="2">
    <location>
        <begin position="2062"/>
        <end position="2087"/>
    </location>
</feature>
<feature type="compositionally biased region" description="Polar residues" evidence="2">
    <location>
        <begin position="1699"/>
        <end position="1710"/>
    </location>
</feature>
<dbReference type="PANTHER" id="PTHR12296">
    <property type="entry name" value="DENN DOMAIN-CONTAINING PROTEIN 4"/>
    <property type="match status" value="1"/>
</dbReference>
<feature type="region of interest" description="Disordered" evidence="2">
    <location>
        <begin position="1182"/>
        <end position="1216"/>
    </location>
</feature>
<gene>
    <name evidence="5" type="ORF">PHET_03133</name>
</gene>
<feature type="region of interest" description="Disordered" evidence="2">
    <location>
        <begin position="1031"/>
        <end position="1050"/>
    </location>
</feature>
<feature type="region of interest" description="Disordered" evidence="2">
    <location>
        <begin position="1538"/>
        <end position="1569"/>
    </location>
</feature>
<dbReference type="GO" id="GO:0031410">
    <property type="term" value="C:cytoplasmic vesicle"/>
    <property type="evidence" value="ECO:0007669"/>
    <property type="project" value="TreeGrafter"/>
</dbReference>
<dbReference type="Gene3D" id="3.40.50.11500">
    <property type="match status" value="1"/>
</dbReference>
<feature type="region of interest" description="Disordered" evidence="2">
    <location>
        <begin position="1674"/>
        <end position="1714"/>
    </location>
</feature>
<organism evidence="5 6">
    <name type="scientific">Paragonimus heterotremus</name>
    <dbReference type="NCBI Taxonomy" id="100268"/>
    <lineage>
        <taxon>Eukaryota</taxon>
        <taxon>Metazoa</taxon>
        <taxon>Spiralia</taxon>
        <taxon>Lophotrochozoa</taxon>
        <taxon>Platyhelminthes</taxon>
        <taxon>Trematoda</taxon>
        <taxon>Digenea</taxon>
        <taxon>Plagiorchiida</taxon>
        <taxon>Troglotremata</taxon>
        <taxon>Troglotrematidae</taxon>
        <taxon>Paragonimus</taxon>
    </lineage>
</organism>
<keyword evidence="6" id="KW-1185">Reference proteome</keyword>
<dbReference type="EMBL" id="LUCH01001298">
    <property type="protein sequence ID" value="KAF5403313.1"/>
    <property type="molecule type" value="Genomic_DNA"/>
</dbReference>
<feature type="compositionally biased region" description="Polar residues" evidence="2">
    <location>
        <begin position="1804"/>
        <end position="1815"/>
    </location>
</feature>
<dbReference type="SMART" id="SM00800">
    <property type="entry name" value="uDENN"/>
    <property type="match status" value="1"/>
</dbReference>
<dbReference type="SMART" id="SM00799">
    <property type="entry name" value="DENN"/>
    <property type="match status" value="1"/>
</dbReference>
<dbReference type="InterPro" id="IPR043153">
    <property type="entry name" value="DENN_C"/>
</dbReference>
<dbReference type="InterPro" id="IPR023341">
    <property type="entry name" value="MABP"/>
</dbReference>
<dbReference type="Gene3D" id="2.100.10.50">
    <property type="match status" value="1"/>
</dbReference>
<evidence type="ECO:0000256" key="1">
    <source>
        <dbReference type="ARBA" id="ARBA00022658"/>
    </source>
</evidence>
<sequence>MWAVRKPKAVRFIQGNIFLVVQKCLKVITNAEEIIMPEKSVDFTDFPEPIVDIQLVNLKERDSAPDGFHVIRRSITGKFKANIEGRIGDEVYLCYRRGRDKPPITNISMFVDNGDRCLRPGATKISKTLDGKNANLRYGLMHPAYISYSRASASSGIDQLAVIDMCIIIPSKQETCPPAFNKIPESLTSNPLVPYVYLCFRKSLIKQHTIAYEPEILFRYHVPPMSMEFDYAVNNQTERDSLAKDQHQSLADSTNYESDEPIDPEICQVANFCLPWGASLESWSVEQDCPQPNHFTFVLTNETSQRLYGVAFTFHEPYDVNNLDKDQCYRLGVDPEPLFPSRTVNNTSTSPSHATDELDPEEEARITARQKHFLRSRVGDRVVGVTKTMCLLSRWSFPVAFTNFLAFLYSRCYPAASSDPIPLERYLAYFLCEVPFPDQSTPNILVELCAAPILLQLPIETNASSSCEPFFYLLSQLGVDLTINLFVHMLTEQKILLTSVHHFLLTQIGEALTSMIFPLQWAVVYIPFIYMGHVQVIQSPSPYLIGVDSRFFDFFRMPPGGGGVTYVDLDTRNFIPADCPGQTVLDAKLLPAEPLKQLRTTLTHLHRHIRELHHRRSEASTNFLLKCLFTEPGSELAQSELNALRLRTDIGVRVKEAFMQFMARLLKNYRAYLIPVRDAERDQLFNSKAFLEAAADKKSRPFYQTLFETQQWANFVRDRSYASIRDEELAYFDHLIFKLFGPCSTYGSSRTASELSVTSGGGSSSHRSSKDQDIHELVASPVDSMVGIRNARDEPTMLRLLSRWQVNSESTRIIGPPAWPLPAAIFGQTLADPGVLTKRRASDCKRTVTPRPFDLVPIRWNVRLLDRLAVYAYRLQALSMDDAFRLELAGSNIDEQHTRPDLLPDTTGLSILANGWQSMAPYRLARGPSILPDHILSAVVDNPSPLPPRAASSTVLGLTGLPTKFPIPVGSNVIFRRSPLEIRQTVERYRETIQEGGVTWAKQLVAAIYSLWFMMLPAHLAALHAHVVDEPHSDPGEPLTEQSRNDNPEPSVPVAADVINVCLSDAVRVATRLAEHRIECPDQVILRILLVLIYQNRPPDIPVDVFMDSVFWNDASLGLSNHIFKAYEKECQEKERERARLHPGRPVANCAHRRSASVSHANGELNAVHSEPSFVAYQQENPGHDAYTASPDRPHKGDTGSAIDSSDPILTHKRSSSSTVATSFVLPSTGSIRPAKSDTDSGLLVNLTGAGEEFVGYTEEARDRESHTPDTSGDDILAVGATGLEHSVRSLQVTESPADSDPDIIVASRAPLASVDDLTDLGYSTLQRPPSRADQVDVDPSTLIDPTNTLLSDQTPGSQPPPVKPLPTSASAPSDVNMITLEPVQKAPNSTWLEQPPTEFRPGRGEKVSAATSYRGNNAHPVDRQTSTTDADSSSVSGTSDESASVNCVPVTGSVHPVSSAHSIQPSLVSHHDPAPHLVGNTPNLDSSESFSKSSREQMSHFNEKPRRSLDYLNDALSSIGKSDITSKMIKSVRDWFTPKQHNHPSTAESTPLAGGRRATAVGLSTPNSARLPRNMRRWQLRPDATPQPASVQDPSIAEWVEESDTYLQRAGEECGNFPPSDLHAQVLSDLQYCRDLWFHIGGNLVIGTLYQRLYPATLSSYLSKVNVRCSPGSHVSPVHSSSPNALPKRLHGGRGKTSPFSHRQASHSPQDVRKPCTNQSLNDCSPQLGADGVGCDDAQITHLNIFLTTCTACPGCSKYVHDEEIMAAWSMDEDEYNIHCPFCDQLFVPQLTVRVVGEVGSSPAKSPSDSTASPSIPPRVPDINRSHHGGPASGSGRTVKALMEFTQFYLSPFVLRKSLETVLQREGDESFRLHPPKHGLLYRHERLAWNLIWYIHRIGLPTHLLDAFPAWLMEHQMGRVRPARPLETPGEARRSASSSRPVNSLLSQVKLSPDLPMRLSLRWNTYQTPRSMANKPLYKQWLRRKSEYQSEWVLSSGSPSSSPILSPGNLNLSPSSACPVEATMARVVDAIFKSKMSYALDALIQFRACIYSNKPLSTVIRTGRSTPDSRRSPANLSTTSTTHHSSSSTTVMATSCAQRSACTDSHQCAWCLEGSLYRELLFLTLTALSPKNIDLVQFDDAYAAGFLGYRTKDNKLVYESDAPPNYVAAACRQMLRPLTLVP</sequence>
<feature type="domain" description="UDENN" evidence="3">
    <location>
        <begin position="227"/>
        <end position="727"/>
    </location>
</feature>
<feature type="compositionally biased region" description="Low complexity" evidence="2">
    <location>
        <begin position="1674"/>
        <end position="1684"/>
    </location>
</feature>
<name>A0A8J4WI59_9TREM</name>
<accession>A0A8J4WI59</accession>
<feature type="region of interest" description="Disordered" evidence="2">
    <location>
        <begin position="752"/>
        <end position="772"/>
    </location>
</feature>
<evidence type="ECO:0000256" key="2">
    <source>
        <dbReference type="SAM" id="MobiDB-lite"/>
    </source>
</evidence>
<dbReference type="Pfam" id="PF02141">
    <property type="entry name" value="DENN"/>
    <property type="match status" value="1"/>
</dbReference>
<dbReference type="OrthoDB" id="75250at2759"/>
<dbReference type="GO" id="GO:0005085">
    <property type="term" value="F:guanyl-nucleotide exchange factor activity"/>
    <property type="evidence" value="ECO:0007669"/>
    <property type="project" value="UniProtKB-KW"/>
</dbReference>
<reference evidence="5" key="1">
    <citation type="submission" date="2019-05" db="EMBL/GenBank/DDBJ databases">
        <title>Annotation for the trematode Paragonimus heterotremus.</title>
        <authorList>
            <person name="Choi Y.-J."/>
        </authorList>
    </citation>
    <scope>NUCLEOTIDE SEQUENCE</scope>
    <source>
        <strain evidence="5">LC</strain>
    </source>
</reference>
<feature type="compositionally biased region" description="Basic and acidic residues" evidence="2">
    <location>
        <begin position="1494"/>
        <end position="1507"/>
    </location>
</feature>
<dbReference type="InterPro" id="IPR005113">
    <property type="entry name" value="uDENN_dom"/>
</dbReference>
<dbReference type="SMART" id="SM00801">
    <property type="entry name" value="dDENN"/>
    <property type="match status" value="1"/>
</dbReference>
<evidence type="ECO:0000313" key="5">
    <source>
        <dbReference type="EMBL" id="KAF5403313.1"/>
    </source>
</evidence>
<evidence type="ECO:0000259" key="4">
    <source>
        <dbReference type="PROSITE" id="PS51498"/>
    </source>
</evidence>
<dbReference type="Proteomes" id="UP000748531">
    <property type="component" value="Unassembled WGS sequence"/>
</dbReference>
<feature type="region of interest" description="Disordered" evidence="2">
    <location>
        <begin position="340"/>
        <end position="362"/>
    </location>
</feature>
<dbReference type="PANTHER" id="PTHR12296:SF30">
    <property type="entry name" value="DENN DOMAIN-CONTAINING PROTEIN CRAG"/>
    <property type="match status" value="1"/>
</dbReference>
<feature type="compositionally biased region" description="Polar residues" evidence="2">
    <location>
        <begin position="2062"/>
        <end position="2077"/>
    </location>
</feature>
<evidence type="ECO:0000259" key="3">
    <source>
        <dbReference type="PROSITE" id="PS50211"/>
    </source>
</evidence>
<feature type="domain" description="MABP" evidence="4">
    <location>
        <begin position="47"/>
        <end position="204"/>
    </location>
</feature>
<dbReference type="InterPro" id="IPR005112">
    <property type="entry name" value="dDENN_dom"/>
</dbReference>
<dbReference type="PROSITE" id="PS50211">
    <property type="entry name" value="DENN"/>
    <property type="match status" value="1"/>
</dbReference>
<comment type="caution">
    <text evidence="5">The sequence shown here is derived from an EMBL/GenBank/DDBJ whole genome shotgun (WGS) entry which is preliminary data.</text>
</comment>
<dbReference type="PROSITE" id="PS51498">
    <property type="entry name" value="MABP"/>
    <property type="match status" value="1"/>
</dbReference>
<dbReference type="Pfam" id="PF03455">
    <property type="entry name" value="dDENN"/>
    <property type="match status" value="1"/>
</dbReference>
<proteinExistence type="predicted"/>
<feature type="compositionally biased region" description="Low complexity" evidence="2">
    <location>
        <begin position="1426"/>
        <end position="1446"/>
    </location>
</feature>